<protein>
    <recommendedName>
        <fullName evidence="4">Secreted protein</fullName>
    </recommendedName>
</protein>
<reference evidence="2 3" key="1">
    <citation type="journal article" date="2021" name="Nat. Commun.">
        <title>Incipient diploidization of the medicinal plant Perilla within 10,000 years.</title>
        <authorList>
            <person name="Zhang Y."/>
            <person name="Shen Q."/>
            <person name="Leng L."/>
            <person name="Zhang D."/>
            <person name="Chen S."/>
            <person name="Shi Y."/>
            <person name="Ning Z."/>
            <person name="Chen S."/>
        </authorList>
    </citation>
    <scope>NUCLEOTIDE SEQUENCE [LARGE SCALE GENOMIC DNA]</scope>
    <source>
        <strain evidence="3">cv. PC099</strain>
    </source>
</reference>
<evidence type="ECO:0000313" key="2">
    <source>
        <dbReference type="EMBL" id="KAH6820055.1"/>
    </source>
</evidence>
<evidence type="ECO:0008006" key="4">
    <source>
        <dbReference type="Google" id="ProtNLM"/>
    </source>
</evidence>
<keyword evidence="3" id="KW-1185">Reference proteome</keyword>
<evidence type="ECO:0000313" key="3">
    <source>
        <dbReference type="Proteomes" id="UP001190926"/>
    </source>
</evidence>
<name>A0AAD4IR63_PERFH</name>
<dbReference type="Proteomes" id="UP001190926">
    <property type="component" value="Unassembled WGS sequence"/>
</dbReference>
<gene>
    <name evidence="2" type="ORF">C2S53_013629</name>
</gene>
<keyword evidence="1" id="KW-0732">Signal</keyword>
<comment type="caution">
    <text evidence="2">The sequence shown here is derived from an EMBL/GenBank/DDBJ whole genome shotgun (WGS) entry which is preliminary data.</text>
</comment>
<feature type="chain" id="PRO_5042126319" description="Secreted protein" evidence="1">
    <location>
        <begin position="25"/>
        <end position="90"/>
    </location>
</feature>
<dbReference type="AlphaFoldDB" id="A0AAD4IR63"/>
<dbReference type="EMBL" id="SDAM02004710">
    <property type="protein sequence ID" value="KAH6820055.1"/>
    <property type="molecule type" value="Genomic_DNA"/>
</dbReference>
<organism evidence="2 3">
    <name type="scientific">Perilla frutescens var. hirtella</name>
    <name type="common">Perilla citriodora</name>
    <name type="synonym">Perilla setoyensis</name>
    <dbReference type="NCBI Taxonomy" id="608512"/>
    <lineage>
        <taxon>Eukaryota</taxon>
        <taxon>Viridiplantae</taxon>
        <taxon>Streptophyta</taxon>
        <taxon>Embryophyta</taxon>
        <taxon>Tracheophyta</taxon>
        <taxon>Spermatophyta</taxon>
        <taxon>Magnoliopsida</taxon>
        <taxon>eudicotyledons</taxon>
        <taxon>Gunneridae</taxon>
        <taxon>Pentapetalae</taxon>
        <taxon>asterids</taxon>
        <taxon>lamiids</taxon>
        <taxon>Lamiales</taxon>
        <taxon>Lamiaceae</taxon>
        <taxon>Nepetoideae</taxon>
        <taxon>Elsholtzieae</taxon>
        <taxon>Perilla</taxon>
    </lineage>
</organism>
<proteinExistence type="predicted"/>
<accession>A0AAD4IR63</accession>
<sequence length="90" mass="8863">MEGFGKVVVILTLLLGALTMDVNGARTLKTFGSFGGAFPTPAFTGSFPSPGSFAFGSSSFCSLPGVQCTPIQPSGSFGSNGGPIVAAGSP</sequence>
<feature type="signal peptide" evidence="1">
    <location>
        <begin position="1"/>
        <end position="24"/>
    </location>
</feature>
<evidence type="ECO:0000256" key="1">
    <source>
        <dbReference type="SAM" id="SignalP"/>
    </source>
</evidence>